<name>A0A160DTZ2_9GAMM</name>
<keyword evidence="8" id="KW-1185">Reference proteome</keyword>
<comment type="similarity">
    <text evidence="1">Belongs to the low molecular weight phosphotyrosine protein phosphatase family.</text>
</comment>
<dbReference type="SMART" id="SM00226">
    <property type="entry name" value="LMWPc"/>
    <property type="match status" value="1"/>
</dbReference>
<protein>
    <recommendedName>
        <fullName evidence="2">protein-tyrosine-phosphatase</fullName>
        <ecNumber evidence="2">3.1.3.48</ecNumber>
    </recommendedName>
</protein>
<feature type="active site" evidence="5">
    <location>
        <position position="14"/>
    </location>
</feature>
<dbReference type="EC" id="3.1.3.48" evidence="2"/>
<feature type="active site" description="Proton donor" evidence="5">
    <location>
        <position position="123"/>
    </location>
</feature>
<dbReference type="InterPro" id="IPR017867">
    <property type="entry name" value="Tyr_phospatase_low_mol_wt"/>
</dbReference>
<accession>A0A160DTZ2</accession>
<dbReference type="PATRIC" id="fig|1300342.3.peg.1408"/>
<dbReference type="InterPro" id="IPR036196">
    <property type="entry name" value="Ptyr_pPase_sf"/>
</dbReference>
<evidence type="ECO:0000256" key="2">
    <source>
        <dbReference type="ARBA" id="ARBA00013064"/>
    </source>
</evidence>
<evidence type="ECO:0000256" key="3">
    <source>
        <dbReference type="ARBA" id="ARBA00022801"/>
    </source>
</evidence>
<evidence type="ECO:0000259" key="6">
    <source>
        <dbReference type="SMART" id="SM00226"/>
    </source>
</evidence>
<dbReference type="SUPFAM" id="SSF52788">
    <property type="entry name" value="Phosphotyrosine protein phosphatases I"/>
    <property type="match status" value="1"/>
</dbReference>
<feature type="domain" description="Phosphotyrosine protein phosphatase I" evidence="6">
    <location>
        <begin position="2"/>
        <end position="149"/>
    </location>
</feature>
<keyword evidence="4" id="KW-0904">Protein phosphatase</keyword>
<dbReference type="KEGG" id="dko:I596_1443"/>
<dbReference type="PANTHER" id="PTHR11717:SF7">
    <property type="entry name" value="LOW MOLECULAR WEIGHT PHOSPHOTYROSINE PROTEIN PHOSPHATASE"/>
    <property type="match status" value="1"/>
</dbReference>
<dbReference type="GO" id="GO:0004725">
    <property type="term" value="F:protein tyrosine phosphatase activity"/>
    <property type="evidence" value="ECO:0007669"/>
    <property type="project" value="UniProtKB-EC"/>
</dbReference>
<dbReference type="PRINTS" id="PR00719">
    <property type="entry name" value="LMWPTPASE"/>
</dbReference>
<evidence type="ECO:0000256" key="5">
    <source>
        <dbReference type="PIRSR" id="PIRSR617867-1"/>
    </source>
</evidence>
<evidence type="ECO:0000313" key="7">
    <source>
        <dbReference type="EMBL" id="ANB17471.1"/>
    </source>
</evidence>
<dbReference type="PANTHER" id="PTHR11717">
    <property type="entry name" value="LOW MOLECULAR WEIGHT PROTEIN TYROSINE PHOSPHATASE"/>
    <property type="match status" value="1"/>
</dbReference>
<dbReference type="STRING" id="1300342.I596_1443"/>
<dbReference type="Gene3D" id="3.40.50.2300">
    <property type="match status" value="1"/>
</dbReference>
<organism evidence="7 8">
    <name type="scientific">Dokdonella koreensis DS-123</name>
    <dbReference type="NCBI Taxonomy" id="1300342"/>
    <lineage>
        <taxon>Bacteria</taxon>
        <taxon>Pseudomonadati</taxon>
        <taxon>Pseudomonadota</taxon>
        <taxon>Gammaproteobacteria</taxon>
        <taxon>Lysobacterales</taxon>
        <taxon>Rhodanobacteraceae</taxon>
        <taxon>Dokdonella</taxon>
    </lineage>
</organism>
<dbReference type="RefSeq" id="WP_067645707.1">
    <property type="nucleotide sequence ID" value="NZ_CP015249.1"/>
</dbReference>
<keyword evidence="3" id="KW-0378">Hydrolase</keyword>
<evidence type="ECO:0000313" key="8">
    <source>
        <dbReference type="Proteomes" id="UP000076830"/>
    </source>
</evidence>
<dbReference type="EMBL" id="CP015249">
    <property type="protein sequence ID" value="ANB17471.1"/>
    <property type="molecule type" value="Genomic_DNA"/>
</dbReference>
<gene>
    <name evidence="7" type="ORF">I596_1443</name>
</gene>
<reference evidence="7 8" key="1">
    <citation type="submission" date="2016-04" db="EMBL/GenBank/DDBJ databases">
        <title>Complete genome sequence of Dokdonella koreensis DS-123T.</title>
        <authorList>
            <person name="Kim J.F."/>
            <person name="Lee H."/>
            <person name="Kwak M.-J."/>
        </authorList>
    </citation>
    <scope>NUCLEOTIDE SEQUENCE [LARGE SCALE GENOMIC DNA]</scope>
    <source>
        <strain evidence="7 8">DS-123</strain>
    </source>
</reference>
<sequence length="158" mass="16786">MMRILFVCMGNICRSPTVEAVARVELARAGLPAAVASAGTEDYHVGKPADRRAIAVAEAAGYPMMAHRARQVAAADFADYDHLLAMDATNLRALGRICPAAARDRIGLFLPFAGLASLDEVPDPYYGASRDFEQVLALARDGVAALAARLQGCREAAR</sequence>
<proteinExistence type="inferred from homology"/>
<dbReference type="Pfam" id="PF01451">
    <property type="entry name" value="LMWPc"/>
    <property type="match status" value="1"/>
</dbReference>
<dbReference type="AlphaFoldDB" id="A0A160DTZ2"/>
<dbReference type="Proteomes" id="UP000076830">
    <property type="component" value="Chromosome"/>
</dbReference>
<evidence type="ECO:0000256" key="1">
    <source>
        <dbReference type="ARBA" id="ARBA00011063"/>
    </source>
</evidence>
<dbReference type="InterPro" id="IPR023485">
    <property type="entry name" value="Ptyr_pPase"/>
</dbReference>
<dbReference type="CDD" id="cd16343">
    <property type="entry name" value="LMWPTP"/>
    <property type="match status" value="1"/>
</dbReference>
<evidence type="ECO:0000256" key="4">
    <source>
        <dbReference type="ARBA" id="ARBA00022912"/>
    </source>
</evidence>
<feature type="active site" description="Nucleophile" evidence="5">
    <location>
        <position position="8"/>
    </location>
</feature>
<dbReference type="InterPro" id="IPR050438">
    <property type="entry name" value="LMW_PTPase"/>
</dbReference>